<gene>
    <name evidence="1" type="ORF">E7Z57_20410</name>
</gene>
<accession>A0AA92IGG8</accession>
<dbReference type="AlphaFoldDB" id="A0AA92IGG8"/>
<evidence type="ECO:0000313" key="1">
    <source>
        <dbReference type="EMBL" id="QCX51424.1"/>
    </source>
</evidence>
<keyword evidence="1" id="KW-0614">Plasmid</keyword>
<geneLocation type="plasmid" evidence="2">
    <name>puw386</name>
</geneLocation>
<protein>
    <submittedName>
        <fullName evidence="1">Uncharacterized protein</fullName>
    </submittedName>
</protein>
<sequence>MAIVEVLRLQGNGSPSKDFKAVKRLISYRSPYVERWGVDGDGEIVLVGFGEEFMLTLRPIQGGGWRCLGFPEKFLNNIGGFMDQGKIGGCELSKR</sequence>
<name>A0AA92IGG8_RALSL</name>
<organism evidence="1 2">
    <name type="scientific">Ralstonia solanacearum</name>
    <name type="common">Pseudomonas solanacearum</name>
    <dbReference type="NCBI Taxonomy" id="305"/>
    <lineage>
        <taxon>Bacteria</taxon>
        <taxon>Pseudomonadati</taxon>
        <taxon>Pseudomonadota</taxon>
        <taxon>Betaproteobacteria</taxon>
        <taxon>Burkholderiales</taxon>
        <taxon>Burkholderiaceae</taxon>
        <taxon>Ralstonia</taxon>
        <taxon>Ralstonia solanacearum species complex</taxon>
    </lineage>
</organism>
<evidence type="ECO:0000313" key="2">
    <source>
        <dbReference type="Proteomes" id="UP000310553"/>
    </source>
</evidence>
<dbReference type="Proteomes" id="UP000310553">
    <property type="component" value="Plasmid pUW386"/>
</dbReference>
<reference evidence="1 2" key="1">
    <citation type="submission" date="2019-04" db="EMBL/GenBank/DDBJ databases">
        <title>Complete Genome of UW386 and Higher Quality Genome of UW700.</title>
        <authorList>
            <person name="Jacobs J."/>
            <person name="Perez A."/>
            <person name="Steidl O."/>
            <person name="Allen C."/>
        </authorList>
    </citation>
    <scope>NUCLEOTIDE SEQUENCE [LARGE SCALE GENOMIC DNA]</scope>
    <source>
        <strain evidence="1 2">UW386</strain>
        <plasmid evidence="2">puw386</plasmid>
    </source>
</reference>
<dbReference type="EMBL" id="CP039340">
    <property type="protein sequence ID" value="QCX51424.1"/>
    <property type="molecule type" value="Genomic_DNA"/>
</dbReference>
<proteinExistence type="predicted"/>